<keyword evidence="1" id="KW-0145">Chemotaxis</keyword>
<evidence type="ECO:0000256" key="2">
    <source>
        <dbReference type="ARBA" id="ARBA00029447"/>
    </source>
</evidence>
<comment type="similarity">
    <text evidence="2">Belongs to the methyl-accepting chemotaxis (MCP) protein family.</text>
</comment>
<accession>A0A5C1YNK0</accession>
<dbReference type="InterPro" id="IPR004089">
    <property type="entry name" value="MCPsignal_dom"/>
</dbReference>
<organism evidence="6 7">
    <name type="scientific">Acetobacter vaccinii</name>
    <dbReference type="NCBI Taxonomy" id="2592655"/>
    <lineage>
        <taxon>Bacteria</taxon>
        <taxon>Pseudomonadati</taxon>
        <taxon>Pseudomonadota</taxon>
        <taxon>Alphaproteobacteria</taxon>
        <taxon>Acetobacterales</taxon>
        <taxon>Acetobacteraceae</taxon>
        <taxon>Acetobacter</taxon>
    </lineage>
</organism>
<feature type="domain" description="Methyl-accepting transducer" evidence="4">
    <location>
        <begin position="283"/>
        <end position="512"/>
    </location>
</feature>
<dbReference type="InterPro" id="IPR051310">
    <property type="entry name" value="MCP_chemotaxis"/>
</dbReference>
<dbReference type="InterPro" id="IPR012292">
    <property type="entry name" value="Globin/Proto"/>
</dbReference>
<dbReference type="GO" id="GO:0006935">
    <property type="term" value="P:chemotaxis"/>
    <property type="evidence" value="ECO:0007669"/>
    <property type="project" value="UniProtKB-KW"/>
</dbReference>
<evidence type="ECO:0000256" key="1">
    <source>
        <dbReference type="ARBA" id="ARBA00022500"/>
    </source>
</evidence>
<dbReference type="EMBL" id="CP043506">
    <property type="protein sequence ID" value="QEO17541.1"/>
    <property type="molecule type" value="Genomic_DNA"/>
</dbReference>
<dbReference type="InterPro" id="IPR009050">
    <property type="entry name" value="Globin-like_sf"/>
</dbReference>
<gene>
    <name evidence="6" type="ORF">FLP30_07250</name>
</gene>
<keyword evidence="3" id="KW-0807">Transducer</keyword>
<dbReference type="Gene3D" id="1.10.287.950">
    <property type="entry name" value="Methyl-accepting chemotaxis protein"/>
    <property type="match status" value="1"/>
</dbReference>
<dbReference type="GO" id="GO:0016020">
    <property type="term" value="C:membrane"/>
    <property type="evidence" value="ECO:0007669"/>
    <property type="project" value="InterPro"/>
</dbReference>
<dbReference type="PANTHER" id="PTHR43531">
    <property type="entry name" value="PROTEIN ICFG"/>
    <property type="match status" value="1"/>
</dbReference>
<protein>
    <submittedName>
        <fullName evidence="6">Globin-coupled sensor protein</fullName>
    </submittedName>
</protein>
<dbReference type="GO" id="GO:0007165">
    <property type="term" value="P:signal transduction"/>
    <property type="evidence" value="ECO:0007669"/>
    <property type="project" value="UniProtKB-KW"/>
</dbReference>
<feature type="domain" description="HAMP" evidence="5">
    <location>
        <begin position="232"/>
        <end position="278"/>
    </location>
</feature>
<keyword evidence="7" id="KW-1185">Reference proteome</keyword>
<dbReference type="CDD" id="cd01068">
    <property type="entry name" value="globin_sensor"/>
    <property type="match status" value="1"/>
</dbReference>
<dbReference type="Proteomes" id="UP000324536">
    <property type="component" value="Chromosome"/>
</dbReference>
<sequence length="534" mass="57722">MYGWLYQPGTDVSSCLFCGRSLYRGMRDMNSLSISTGQMALDSQEPDIQGRLNFISLGKAECDKVHALKNVIDRELPKALDKFYAKVSDTPETARFFSSSEHMRHAKSAQINHWTSITNTTFDQDYVRKVQAIGNVHARIGLAPRWYIGGYSILLDHLVQAAVREMFPKRSLFSAQGAMSADDFAAALGGLCKAVLLDMELALSVYQHESGKAREAARIEAEVREENQGQLIDNLRSGLEALAQGDLGFRFTSEFTPEFEGLRQNFNTAADALSKAMQQVAEAVVALETGAGEITYAADDLAERTERQAASLGETARAVADTTRGVEQTAKITMEAKSGAAEAQAKAQDSGVVMREAIDVMHRIETSSGQMSAIVSMIDEISFQTNLLALNAGVEAARAGDAGRGFAVVATEIRRLAQRSTTSANEIRDLILASGTHVADGVKLVAQTSEQLGTIVGQIETIAGSVTQIATSAQEQARSLSDINMAISSLDQTTQQNSAMVEQSTAATHNLKQETGKLADIVRHFKIGSSQQLR</sequence>
<dbReference type="Pfam" id="PF00015">
    <property type="entry name" value="MCPsignal"/>
    <property type="match status" value="1"/>
</dbReference>
<evidence type="ECO:0000259" key="4">
    <source>
        <dbReference type="PROSITE" id="PS50111"/>
    </source>
</evidence>
<dbReference type="SUPFAM" id="SSF46458">
    <property type="entry name" value="Globin-like"/>
    <property type="match status" value="1"/>
</dbReference>
<dbReference type="Pfam" id="PF11563">
    <property type="entry name" value="Protoglobin"/>
    <property type="match status" value="1"/>
</dbReference>
<evidence type="ECO:0000313" key="7">
    <source>
        <dbReference type="Proteomes" id="UP000324536"/>
    </source>
</evidence>
<dbReference type="CDD" id="cd11386">
    <property type="entry name" value="MCP_signal"/>
    <property type="match status" value="1"/>
</dbReference>
<dbReference type="PRINTS" id="PR00260">
    <property type="entry name" value="CHEMTRNSDUCR"/>
</dbReference>
<dbReference type="PROSITE" id="PS50111">
    <property type="entry name" value="CHEMOTAXIS_TRANSDUC_2"/>
    <property type="match status" value="1"/>
</dbReference>
<dbReference type="GO" id="GO:0019825">
    <property type="term" value="F:oxygen binding"/>
    <property type="evidence" value="ECO:0007669"/>
    <property type="project" value="InterPro"/>
</dbReference>
<evidence type="ECO:0000256" key="3">
    <source>
        <dbReference type="PROSITE-ProRule" id="PRU00284"/>
    </source>
</evidence>
<name>A0A5C1YNK0_9PROT</name>
<reference evidence="6 7" key="1">
    <citation type="submission" date="2019-09" db="EMBL/GenBank/DDBJ databases">
        <title>Genome sequencing of strain KACC 21233.</title>
        <authorList>
            <person name="Heo J."/>
            <person name="Kim S.-J."/>
            <person name="Kim J.-S."/>
            <person name="Hong S.-B."/>
            <person name="Kwon S.-W."/>
        </authorList>
    </citation>
    <scope>NUCLEOTIDE SEQUENCE [LARGE SCALE GENOMIC DNA]</scope>
    <source>
        <strain evidence="6 7">KACC 21233</strain>
    </source>
</reference>
<dbReference type="PANTHER" id="PTHR43531:SF11">
    <property type="entry name" value="METHYL-ACCEPTING CHEMOTAXIS PROTEIN 3"/>
    <property type="match status" value="1"/>
</dbReference>
<dbReference type="InterPro" id="IPR044398">
    <property type="entry name" value="Globin-sensor_dom"/>
</dbReference>
<dbReference type="SUPFAM" id="SSF58104">
    <property type="entry name" value="Methyl-accepting chemotaxis protein (MCP) signaling domain"/>
    <property type="match status" value="1"/>
</dbReference>
<proteinExistence type="inferred from homology"/>
<dbReference type="KEGG" id="acek:FLP30_07250"/>
<evidence type="ECO:0000259" key="5">
    <source>
        <dbReference type="PROSITE" id="PS50885"/>
    </source>
</evidence>
<dbReference type="InterPro" id="IPR003660">
    <property type="entry name" value="HAMP_dom"/>
</dbReference>
<dbReference type="InterPro" id="IPR039379">
    <property type="entry name" value="Protoglobin_sensor_dom"/>
</dbReference>
<dbReference type="PROSITE" id="PS50885">
    <property type="entry name" value="HAMP"/>
    <property type="match status" value="1"/>
</dbReference>
<dbReference type="InterPro" id="IPR004090">
    <property type="entry name" value="Chemotax_Me-accpt_rcpt"/>
</dbReference>
<dbReference type="OrthoDB" id="266313at2"/>
<dbReference type="AlphaFoldDB" id="A0A5C1YNK0"/>
<dbReference type="GO" id="GO:0020037">
    <property type="term" value="F:heme binding"/>
    <property type="evidence" value="ECO:0007669"/>
    <property type="project" value="InterPro"/>
</dbReference>
<dbReference type="SMART" id="SM00283">
    <property type="entry name" value="MA"/>
    <property type="match status" value="1"/>
</dbReference>
<evidence type="ECO:0000313" key="6">
    <source>
        <dbReference type="EMBL" id="QEO17541.1"/>
    </source>
</evidence>
<dbReference type="Gene3D" id="1.10.490.10">
    <property type="entry name" value="Globins"/>
    <property type="match status" value="1"/>
</dbReference>
<dbReference type="GO" id="GO:0004888">
    <property type="term" value="F:transmembrane signaling receptor activity"/>
    <property type="evidence" value="ECO:0007669"/>
    <property type="project" value="InterPro"/>
</dbReference>